<dbReference type="Proteomes" id="UP000318017">
    <property type="component" value="Chromosome"/>
</dbReference>
<organism evidence="4 5">
    <name type="scientific">Aureliella helgolandensis</name>
    <dbReference type="NCBI Taxonomy" id="2527968"/>
    <lineage>
        <taxon>Bacteria</taxon>
        <taxon>Pseudomonadati</taxon>
        <taxon>Planctomycetota</taxon>
        <taxon>Planctomycetia</taxon>
        <taxon>Pirellulales</taxon>
        <taxon>Pirellulaceae</taxon>
        <taxon>Aureliella</taxon>
    </lineage>
</organism>
<name>A0A518G6I0_9BACT</name>
<evidence type="ECO:0000313" key="5">
    <source>
        <dbReference type="Proteomes" id="UP000318017"/>
    </source>
</evidence>
<feature type="compositionally biased region" description="Basic and acidic residues" evidence="2">
    <location>
        <begin position="41"/>
        <end position="66"/>
    </location>
</feature>
<feature type="region of interest" description="Disordered" evidence="2">
    <location>
        <begin position="1"/>
        <end position="29"/>
    </location>
</feature>
<keyword evidence="3" id="KW-0472">Membrane</keyword>
<feature type="compositionally biased region" description="Polar residues" evidence="2">
    <location>
        <begin position="16"/>
        <end position="28"/>
    </location>
</feature>
<proteinExistence type="predicted"/>
<protein>
    <submittedName>
        <fullName evidence="4">Uncharacterized protein</fullName>
    </submittedName>
</protein>
<evidence type="ECO:0000256" key="1">
    <source>
        <dbReference type="SAM" id="Coils"/>
    </source>
</evidence>
<dbReference type="KEGG" id="ahel:Q31a_25120"/>
<keyword evidence="5" id="KW-1185">Reference proteome</keyword>
<accession>A0A518G6I0</accession>
<keyword evidence="3" id="KW-1133">Transmembrane helix</keyword>
<feature type="compositionally biased region" description="Low complexity" evidence="2">
    <location>
        <begin position="1"/>
        <end position="15"/>
    </location>
</feature>
<sequence length="166" mass="18824">MATTTGKKPTRRTTTSEPQMTETPMTDTQLREAVVQLLEREQQAREQRELDKKREEEAAVARKEQETEAAMNRMARSVEIIKYCVLSISSVMAISLVIGILVLMEVEREAERIKGEVVEIEREAERIYEKLSNPLAAVGASFDRELKQRLGLFTSDAAPSSQRPEE</sequence>
<evidence type="ECO:0000256" key="3">
    <source>
        <dbReference type="SAM" id="Phobius"/>
    </source>
</evidence>
<keyword evidence="1" id="KW-0175">Coiled coil</keyword>
<feature type="coiled-coil region" evidence="1">
    <location>
        <begin position="103"/>
        <end position="130"/>
    </location>
</feature>
<reference evidence="4 5" key="1">
    <citation type="submission" date="2019-02" db="EMBL/GenBank/DDBJ databases">
        <title>Deep-cultivation of Planctomycetes and their phenomic and genomic characterization uncovers novel biology.</title>
        <authorList>
            <person name="Wiegand S."/>
            <person name="Jogler M."/>
            <person name="Boedeker C."/>
            <person name="Pinto D."/>
            <person name="Vollmers J."/>
            <person name="Rivas-Marin E."/>
            <person name="Kohn T."/>
            <person name="Peeters S.H."/>
            <person name="Heuer A."/>
            <person name="Rast P."/>
            <person name="Oberbeckmann S."/>
            <person name="Bunk B."/>
            <person name="Jeske O."/>
            <person name="Meyerdierks A."/>
            <person name="Storesund J.E."/>
            <person name="Kallscheuer N."/>
            <person name="Luecker S."/>
            <person name="Lage O.M."/>
            <person name="Pohl T."/>
            <person name="Merkel B.J."/>
            <person name="Hornburger P."/>
            <person name="Mueller R.-W."/>
            <person name="Bruemmer F."/>
            <person name="Labrenz M."/>
            <person name="Spormann A.M."/>
            <person name="Op den Camp H."/>
            <person name="Overmann J."/>
            <person name="Amann R."/>
            <person name="Jetten M.S.M."/>
            <person name="Mascher T."/>
            <person name="Medema M.H."/>
            <person name="Devos D.P."/>
            <person name="Kaster A.-K."/>
            <person name="Ovreas L."/>
            <person name="Rohde M."/>
            <person name="Galperin M.Y."/>
            <person name="Jogler C."/>
        </authorList>
    </citation>
    <scope>NUCLEOTIDE SEQUENCE [LARGE SCALE GENOMIC DNA]</scope>
    <source>
        <strain evidence="4 5">Q31a</strain>
    </source>
</reference>
<feature type="transmembrane region" description="Helical" evidence="3">
    <location>
        <begin position="80"/>
        <end position="104"/>
    </location>
</feature>
<dbReference type="AlphaFoldDB" id="A0A518G6I0"/>
<evidence type="ECO:0000313" key="4">
    <source>
        <dbReference type="EMBL" id="QDV24197.1"/>
    </source>
</evidence>
<keyword evidence="3" id="KW-0812">Transmembrane</keyword>
<gene>
    <name evidence="4" type="ORF">Q31a_25120</name>
</gene>
<evidence type="ECO:0000256" key="2">
    <source>
        <dbReference type="SAM" id="MobiDB-lite"/>
    </source>
</evidence>
<dbReference type="EMBL" id="CP036298">
    <property type="protein sequence ID" value="QDV24197.1"/>
    <property type="molecule type" value="Genomic_DNA"/>
</dbReference>
<feature type="region of interest" description="Disordered" evidence="2">
    <location>
        <begin position="41"/>
        <end position="69"/>
    </location>
</feature>